<dbReference type="InterPro" id="IPR003593">
    <property type="entry name" value="AAA+_ATPase"/>
</dbReference>
<keyword evidence="5" id="KW-0804">Transcription</keyword>
<name>A0ABX4S3K6_9GAMM</name>
<feature type="domain" description="Sigma-54 factor interaction" evidence="6">
    <location>
        <begin position="198"/>
        <end position="437"/>
    </location>
</feature>
<dbReference type="InterPro" id="IPR025943">
    <property type="entry name" value="Sigma_54_int_dom_ATP-bd_2"/>
</dbReference>
<evidence type="ECO:0000313" key="7">
    <source>
        <dbReference type="EMBL" id="PKX85122.1"/>
    </source>
</evidence>
<proteinExistence type="predicted"/>
<evidence type="ECO:0000313" key="8">
    <source>
        <dbReference type="Proteomes" id="UP000234468"/>
    </source>
</evidence>
<keyword evidence="2" id="KW-0067">ATP-binding</keyword>
<gene>
    <name evidence="7" type="ORF">A0G03_17690</name>
</gene>
<evidence type="ECO:0000256" key="1">
    <source>
        <dbReference type="ARBA" id="ARBA00022741"/>
    </source>
</evidence>
<keyword evidence="1" id="KW-0547">Nucleotide-binding</keyword>
<comment type="caution">
    <text evidence="7">The sequence shown here is derived from an EMBL/GenBank/DDBJ whole genome shotgun (WGS) entry which is preliminary data.</text>
</comment>
<evidence type="ECO:0000259" key="6">
    <source>
        <dbReference type="PROSITE" id="PS50045"/>
    </source>
</evidence>
<evidence type="ECO:0000256" key="4">
    <source>
        <dbReference type="ARBA" id="ARBA00023125"/>
    </source>
</evidence>
<dbReference type="SUPFAM" id="SSF52540">
    <property type="entry name" value="P-loop containing nucleoside triphosphate hydrolases"/>
    <property type="match status" value="1"/>
</dbReference>
<dbReference type="PROSITE" id="PS00675">
    <property type="entry name" value="SIGMA54_INTERACT_1"/>
    <property type="match status" value="1"/>
</dbReference>
<evidence type="ECO:0000256" key="2">
    <source>
        <dbReference type="ARBA" id="ARBA00022840"/>
    </source>
</evidence>
<organism evidence="7 8">
    <name type="scientific">Pectobacterium peruviense</name>
    <dbReference type="NCBI Taxonomy" id="2066479"/>
    <lineage>
        <taxon>Bacteria</taxon>
        <taxon>Pseudomonadati</taxon>
        <taxon>Pseudomonadota</taxon>
        <taxon>Gammaproteobacteria</taxon>
        <taxon>Enterobacterales</taxon>
        <taxon>Pectobacteriaceae</taxon>
        <taxon>Pectobacterium</taxon>
    </lineage>
</organism>
<dbReference type="PROSITE" id="PS00688">
    <property type="entry name" value="SIGMA54_INTERACT_3"/>
    <property type="match status" value="1"/>
</dbReference>
<reference evidence="7 8" key="1">
    <citation type="submission" date="2016-04" db="EMBL/GenBank/DDBJ databases">
        <title>New species of Pectobacterium.</title>
        <authorList>
            <person name="Waleron M."/>
            <person name="Misztak A.E."/>
            <person name="Waleron K."/>
        </authorList>
    </citation>
    <scope>NUCLEOTIDE SEQUENCE [LARGE SCALE GENOMIC DNA]</scope>
    <source>
        <strain evidence="7 8">IFB5232</strain>
    </source>
</reference>
<accession>A0ABX4S3K6</accession>
<dbReference type="InterPro" id="IPR058031">
    <property type="entry name" value="AAA_lid_NorR"/>
</dbReference>
<dbReference type="PROSITE" id="PS00676">
    <property type="entry name" value="SIGMA54_INTERACT_2"/>
    <property type="match status" value="1"/>
</dbReference>
<dbReference type="EMBL" id="LXFV01000022">
    <property type="protein sequence ID" value="PKX85122.1"/>
    <property type="molecule type" value="Genomic_DNA"/>
</dbReference>
<keyword evidence="4" id="KW-0238">DNA-binding</keyword>
<dbReference type="Pfam" id="PF00158">
    <property type="entry name" value="Sigma54_activat"/>
    <property type="match status" value="1"/>
</dbReference>
<dbReference type="PROSITE" id="PS50045">
    <property type="entry name" value="SIGMA54_INTERACT_4"/>
    <property type="match status" value="1"/>
</dbReference>
<dbReference type="InterPro" id="IPR002078">
    <property type="entry name" value="Sigma_54_int"/>
</dbReference>
<dbReference type="Gene3D" id="1.10.8.60">
    <property type="match status" value="1"/>
</dbReference>
<dbReference type="PANTHER" id="PTHR32071">
    <property type="entry name" value="TRANSCRIPTIONAL REGULATORY PROTEIN"/>
    <property type="match status" value="1"/>
</dbReference>
<dbReference type="CDD" id="cd00009">
    <property type="entry name" value="AAA"/>
    <property type="match status" value="1"/>
</dbReference>
<dbReference type="InterPro" id="IPR027417">
    <property type="entry name" value="P-loop_NTPase"/>
</dbReference>
<dbReference type="Pfam" id="PF25601">
    <property type="entry name" value="AAA_lid_14"/>
    <property type="match status" value="1"/>
</dbReference>
<dbReference type="SUPFAM" id="SSF46689">
    <property type="entry name" value="Homeodomain-like"/>
    <property type="match status" value="1"/>
</dbReference>
<evidence type="ECO:0000256" key="3">
    <source>
        <dbReference type="ARBA" id="ARBA00023015"/>
    </source>
</evidence>
<dbReference type="PANTHER" id="PTHR32071:SF117">
    <property type="entry name" value="PTS-DEPENDENT DIHYDROXYACETONE KINASE OPERON REGULATORY PROTEIN-RELATED"/>
    <property type="match status" value="1"/>
</dbReference>
<dbReference type="Proteomes" id="UP000234468">
    <property type="component" value="Unassembled WGS sequence"/>
</dbReference>
<keyword evidence="8" id="KW-1185">Reference proteome</keyword>
<evidence type="ECO:0000256" key="5">
    <source>
        <dbReference type="ARBA" id="ARBA00023163"/>
    </source>
</evidence>
<sequence length="522" mass="58954">MQHALELALALTRQHDEAGLCDWLLETMQAAWQPQGMLLGMVDVSGRQLTCQGRVHEMPVALSLGVDDFSHPLAYALHKNQARTWDSLYGGARIEHREFRQMLVSVGTNCGLHALPLLSDSGKPLAVLALLDTPTRLQTLHQRGECERLAQVFCRQLMLLRELAHTRREQVALRDSLRQIKDEGQSRREQEKRVEATLIGRSVVIKELHQQIYQAAKHRLSVLIQGETGSGKDVVARLLHECSERADKPFIAINCAAIPENLIESELFGYQKGAFSGAQSNKIGLVEQANGGTLFLDEVGDMPQSMQAKLLRVLETHSFRPLGAEKEVYSDFRLIAATHQPLEQQVSDGVFRQDLYHRLCQCLLQVAPLRERPDDIRLLCEHFIGQFADKQFADKQFTDKPQKHLGPLSRAFLRQLVAYDFPGNVRELRNLLEVACAHTPDGEALSLTSLPPELRDRLTSSTAEEHDCYQHIHDLRIATQLYEAAVIEARLRQFQGNRLLVADSLNIPKRTLDHKCQKLEVN</sequence>
<dbReference type="Gene3D" id="3.40.50.300">
    <property type="entry name" value="P-loop containing nucleotide triphosphate hydrolases"/>
    <property type="match status" value="1"/>
</dbReference>
<protein>
    <submittedName>
        <fullName evidence="7">AAA family ATPase</fullName>
    </submittedName>
</protein>
<keyword evidence="3" id="KW-0805">Transcription regulation</keyword>
<dbReference type="RefSeq" id="WP_048261810.1">
    <property type="nucleotide sequence ID" value="NZ_AODU01000014.1"/>
</dbReference>
<dbReference type="SMART" id="SM00382">
    <property type="entry name" value="AAA"/>
    <property type="match status" value="1"/>
</dbReference>
<dbReference type="InterPro" id="IPR025662">
    <property type="entry name" value="Sigma_54_int_dom_ATP-bd_1"/>
</dbReference>
<dbReference type="InterPro" id="IPR025944">
    <property type="entry name" value="Sigma_54_int_dom_CS"/>
</dbReference>
<dbReference type="InterPro" id="IPR009057">
    <property type="entry name" value="Homeodomain-like_sf"/>
</dbReference>